<dbReference type="GO" id="GO:0016747">
    <property type="term" value="F:acyltransferase activity, transferring groups other than amino-acyl groups"/>
    <property type="evidence" value="ECO:0007669"/>
    <property type="project" value="InterPro"/>
</dbReference>
<protein>
    <submittedName>
        <fullName evidence="2">GNAT family N-acetyltransferase</fullName>
    </submittedName>
</protein>
<accession>A0A934HY42</accession>
<dbReference type="Pfam" id="PF13420">
    <property type="entry name" value="Acetyltransf_4"/>
    <property type="match status" value="1"/>
</dbReference>
<reference evidence="2" key="1">
    <citation type="submission" date="2020-12" db="EMBL/GenBank/DDBJ databases">
        <title>Clostridium thailandense sp. nov., a novel acetogenic bacterium isolated from peat land soil in Thailand.</title>
        <authorList>
            <person name="Chaikitkaew S."/>
            <person name="Birkeland N.K."/>
        </authorList>
    </citation>
    <scope>NUCLEOTIDE SEQUENCE</scope>
    <source>
        <strain evidence="2">DSM 17425</strain>
    </source>
</reference>
<dbReference type="AlphaFoldDB" id="A0A934HY42"/>
<dbReference type="Gene3D" id="3.40.630.30">
    <property type="match status" value="1"/>
</dbReference>
<dbReference type="SUPFAM" id="SSF55729">
    <property type="entry name" value="Acyl-CoA N-acyltransferases (Nat)"/>
    <property type="match status" value="1"/>
</dbReference>
<dbReference type="RefSeq" id="WP_211141111.1">
    <property type="nucleotide sequence ID" value="NZ_JAEEGB010000004.1"/>
</dbReference>
<sequence>MLDVELRFNDINISNIKKSDLPQIQTWMKLQKQFVHDETDLEELKERFLESYISECEFFLKINREQELLGIIKGRLEFKNPNEAWIWYFYIDDKYRTANLNNKIMEELLNYFLCEYDVDIFCTRIIKNDRESLEFWKNIGFKSVRMVKDFYSINGKYMDMLIMKRVEV</sequence>
<dbReference type="EMBL" id="JAEEGB010000004">
    <property type="protein sequence ID" value="MBI6871661.1"/>
    <property type="molecule type" value="Genomic_DNA"/>
</dbReference>
<name>A0A934HY42_9CLOT</name>
<evidence type="ECO:0000259" key="1">
    <source>
        <dbReference type="PROSITE" id="PS51186"/>
    </source>
</evidence>
<keyword evidence="3" id="KW-1185">Reference proteome</keyword>
<dbReference type="Proteomes" id="UP000622687">
    <property type="component" value="Unassembled WGS sequence"/>
</dbReference>
<proteinExistence type="predicted"/>
<feature type="domain" description="N-acetyltransferase" evidence="1">
    <location>
        <begin position="11"/>
        <end position="163"/>
    </location>
</feature>
<comment type="caution">
    <text evidence="2">The sequence shown here is derived from an EMBL/GenBank/DDBJ whole genome shotgun (WGS) entry which is preliminary data.</text>
</comment>
<dbReference type="InterPro" id="IPR000182">
    <property type="entry name" value="GNAT_dom"/>
</dbReference>
<dbReference type="PROSITE" id="PS51186">
    <property type="entry name" value="GNAT"/>
    <property type="match status" value="1"/>
</dbReference>
<evidence type="ECO:0000313" key="3">
    <source>
        <dbReference type="Proteomes" id="UP000622687"/>
    </source>
</evidence>
<evidence type="ECO:0000313" key="2">
    <source>
        <dbReference type="EMBL" id="MBI6871661.1"/>
    </source>
</evidence>
<gene>
    <name evidence="2" type="ORF">I6U51_02940</name>
</gene>
<organism evidence="2 3">
    <name type="scientific">Clostridium aciditolerans</name>
    <dbReference type="NCBI Taxonomy" id="339861"/>
    <lineage>
        <taxon>Bacteria</taxon>
        <taxon>Bacillati</taxon>
        <taxon>Bacillota</taxon>
        <taxon>Clostridia</taxon>
        <taxon>Eubacteriales</taxon>
        <taxon>Clostridiaceae</taxon>
        <taxon>Clostridium</taxon>
    </lineage>
</organism>
<dbReference type="InterPro" id="IPR016181">
    <property type="entry name" value="Acyl_CoA_acyltransferase"/>
</dbReference>